<reference evidence="1" key="1">
    <citation type="submission" date="2021-06" db="EMBL/GenBank/DDBJ databases">
        <authorList>
            <person name="Kallberg Y."/>
            <person name="Tangrot J."/>
            <person name="Rosling A."/>
        </authorList>
    </citation>
    <scope>NUCLEOTIDE SEQUENCE</scope>
    <source>
        <strain evidence="1">MA461A</strain>
    </source>
</reference>
<comment type="caution">
    <text evidence="1">The sequence shown here is derived from an EMBL/GenBank/DDBJ whole genome shotgun (WGS) entry which is preliminary data.</text>
</comment>
<feature type="non-terminal residue" evidence="1">
    <location>
        <position position="57"/>
    </location>
</feature>
<organism evidence="1 2">
    <name type="scientific">Racocetra persica</name>
    <dbReference type="NCBI Taxonomy" id="160502"/>
    <lineage>
        <taxon>Eukaryota</taxon>
        <taxon>Fungi</taxon>
        <taxon>Fungi incertae sedis</taxon>
        <taxon>Mucoromycota</taxon>
        <taxon>Glomeromycotina</taxon>
        <taxon>Glomeromycetes</taxon>
        <taxon>Diversisporales</taxon>
        <taxon>Gigasporaceae</taxon>
        <taxon>Racocetra</taxon>
    </lineage>
</organism>
<name>A0ACA9RHT7_9GLOM</name>
<gene>
    <name evidence="1" type="ORF">RPERSI_LOCUS19869</name>
</gene>
<keyword evidence="2" id="KW-1185">Reference proteome</keyword>
<proteinExistence type="predicted"/>
<accession>A0ACA9RHT7</accession>
<dbReference type="EMBL" id="CAJVQC010055062">
    <property type="protein sequence ID" value="CAG8794953.1"/>
    <property type="molecule type" value="Genomic_DNA"/>
</dbReference>
<feature type="non-terminal residue" evidence="1">
    <location>
        <position position="1"/>
    </location>
</feature>
<evidence type="ECO:0000313" key="2">
    <source>
        <dbReference type="Proteomes" id="UP000789920"/>
    </source>
</evidence>
<evidence type="ECO:0000313" key="1">
    <source>
        <dbReference type="EMBL" id="CAG8794953.1"/>
    </source>
</evidence>
<protein>
    <submittedName>
        <fullName evidence="1">1688_t:CDS:1</fullName>
    </submittedName>
</protein>
<dbReference type="Proteomes" id="UP000789920">
    <property type="component" value="Unassembled WGS sequence"/>
</dbReference>
<sequence>ESEKVDVAQLSHDLKTSSTDMISVTNCHAHVTEPSQENDQDKSKTRSSASSELPEAK</sequence>